<dbReference type="InterPro" id="IPR052560">
    <property type="entry name" value="RdDP_mobile_element"/>
</dbReference>
<name>A0A922HVC4_DERFA</name>
<dbReference type="PANTHER" id="PTHR36688">
    <property type="entry name" value="ENDO/EXONUCLEASE/PHOSPHATASE DOMAIN-CONTAINING PROTEIN"/>
    <property type="match status" value="1"/>
</dbReference>
<accession>A0A922HVC4</accession>
<dbReference type="PANTHER" id="PTHR36688:SF2">
    <property type="entry name" value="ENDONUCLEASE_EXONUCLEASE_PHOSPHATASE DOMAIN-CONTAINING PROTEIN"/>
    <property type="match status" value="1"/>
</dbReference>
<dbReference type="PROSITE" id="PS50878">
    <property type="entry name" value="RT_POL"/>
    <property type="match status" value="1"/>
</dbReference>
<feature type="compositionally biased region" description="Polar residues" evidence="1">
    <location>
        <begin position="129"/>
        <end position="161"/>
    </location>
</feature>
<dbReference type="SUPFAM" id="SSF56672">
    <property type="entry name" value="DNA/RNA polymerases"/>
    <property type="match status" value="1"/>
</dbReference>
<dbReference type="InterPro" id="IPR036691">
    <property type="entry name" value="Endo/exonu/phosph_ase_sf"/>
</dbReference>
<evidence type="ECO:0000259" key="2">
    <source>
        <dbReference type="PROSITE" id="PS50878"/>
    </source>
</evidence>
<feature type="region of interest" description="Disordered" evidence="1">
    <location>
        <begin position="83"/>
        <end position="161"/>
    </location>
</feature>
<evidence type="ECO:0000313" key="4">
    <source>
        <dbReference type="Proteomes" id="UP000790347"/>
    </source>
</evidence>
<feature type="domain" description="Reverse transcriptase" evidence="2">
    <location>
        <begin position="586"/>
        <end position="858"/>
    </location>
</feature>
<keyword evidence="4" id="KW-1185">Reference proteome</keyword>
<evidence type="ECO:0000313" key="3">
    <source>
        <dbReference type="EMBL" id="KAH9506263.1"/>
    </source>
</evidence>
<reference evidence="3" key="1">
    <citation type="submission" date="2013-05" db="EMBL/GenBank/DDBJ databases">
        <authorList>
            <person name="Yim A.K.Y."/>
            <person name="Chan T.F."/>
            <person name="Ji K.M."/>
            <person name="Liu X.Y."/>
            <person name="Zhou J.W."/>
            <person name="Li R.Q."/>
            <person name="Yang K.Y."/>
            <person name="Li J."/>
            <person name="Li M."/>
            <person name="Law P.T.W."/>
            <person name="Wu Y.L."/>
            <person name="Cai Z.L."/>
            <person name="Qin H."/>
            <person name="Bao Y."/>
            <person name="Leung R.K.K."/>
            <person name="Ng P.K.S."/>
            <person name="Zou J."/>
            <person name="Zhong X.J."/>
            <person name="Ran P.X."/>
            <person name="Zhong N.S."/>
            <person name="Liu Z.G."/>
            <person name="Tsui S.K.W."/>
        </authorList>
    </citation>
    <scope>NUCLEOTIDE SEQUENCE</scope>
    <source>
        <strain evidence="3">Derf</strain>
        <tissue evidence="3">Whole organism</tissue>
    </source>
</reference>
<dbReference type="CDD" id="cd01650">
    <property type="entry name" value="RT_nLTR_like"/>
    <property type="match status" value="1"/>
</dbReference>
<dbReference type="Proteomes" id="UP000790347">
    <property type="component" value="Unassembled WGS sequence"/>
</dbReference>
<gene>
    <name evidence="3" type="ORF">DERF_011005</name>
</gene>
<dbReference type="InterPro" id="IPR000477">
    <property type="entry name" value="RT_dom"/>
</dbReference>
<comment type="caution">
    <text evidence="3">The sequence shown here is derived from an EMBL/GenBank/DDBJ whole genome shotgun (WGS) entry which is preliminary data.</text>
</comment>
<dbReference type="GO" id="GO:0071897">
    <property type="term" value="P:DNA biosynthetic process"/>
    <property type="evidence" value="ECO:0007669"/>
    <property type="project" value="UniProtKB-ARBA"/>
</dbReference>
<dbReference type="SUPFAM" id="SSF56219">
    <property type="entry name" value="DNase I-like"/>
    <property type="match status" value="2"/>
</dbReference>
<evidence type="ECO:0000256" key="1">
    <source>
        <dbReference type="SAM" id="MobiDB-lite"/>
    </source>
</evidence>
<feature type="compositionally biased region" description="Polar residues" evidence="1">
    <location>
        <begin position="83"/>
        <end position="122"/>
    </location>
</feature>
<proteinExistence type="predicted"/>
<reference evidence="3" key="2">
    <citation type="journal article" date="2022" name="Res Sq">
        <title>Comparative Genomics Reveals Insights into the Divergent Evolution of Astigmatic Mites and Household Pest Adaptations.</title>
        <authorList>
            <person name="Xiong Q."/>
            <person name="Wan A.T.-Y."/>
            <person name="Liu X.-Y."/>
            <person name="Fung C.S.-H."/>
            <person name="Xiao X."/>
            <person name="Malainual N."/>
            <person name="Hou J."/>
            <person name="Wang L."/>
            <person name="Wang M."/>
            <person name="Yang K."/>
            <person name="Cui Y."/>
            <person name="Leung E."/>
            <person name="Nong W."/>
            <person name="Shin S.-K."/>
            <person name="Au S."/>
            <person name="Jeong K.Y."/>
            <person name="Chew F.T."/>
            <person name="Hui J."/>
            <person name="Leung T.F."/>
            <person name="Tungtrongchitr A."/>
            <person name="Zhong N."/>
            <person name="Liu Z."/>
            <person name="Tsui S."/>
        </authorList>
    </citation>
    <scope>NUCLEOTIDE SEQUENCE</scope>
    <source>
        <strain evidence="3">Derf</strain>
        <tissue evidence="3">Whole organism</tissue>
    </source>
</reference>
<organism evidence="3 4">
    <name type="scientific">Dermatophagoides farinae</name>
    <name type="common">American house dust mite</name>
    <dbReference type="NCBI Taxonomy" id="6954"/>
    <lineage>
        <taxon>Eukaryota</taxon>
        <taxon>Metazoa</taxon>
        <taxon>Ecdysozoa</taxon>
        <taxon>Arthropoda</taxon>
        <taxon>Chelicerata</taxon>
        <taxon>Arachnida</taxon>
        <taxon>Acari</taxon>
        <taxon>Acariformes</taxon>
        <taxon>Sarcoptiformes</taxon>
        <taxon>Astigmata</taxon>
        <taxon>Psoroptidia</taxon>
        <taxon>Analgoidea</taxon>
        <taxon>Pyroglyphidae</taxon>
        <taxon>Dermatophagoidinae</taxon>
        <taxon>Dermatophagoides</taxon>
    </lineage>
</organism>
<dbReference type="Pfam" id="PF00078">
    <property type="entry name" value="RVT_1"/>
    <property type="match status" value="1"/>
</dbReference>
<dbReference type="Gene3D" id="3.60.10.10">
    <property type="entry name" value="Endonuclease/exonuclease/phosphatase"/>
    <property type="match status" value="2"/>
</dbReference>
<dbReference type="Pfam" id="PF14529">
    <property type="entry name" value="Exo_endo_phos_2"/>
    <property type="match status" value="1"/>
</dbReference>
<dbReference type="InterPro" id="IPR005135">
    <property type="entry name" value="Endo/exonuclease/phosphatase"/>
</dbReference>
<dbReference type="EMBL" id="ASGP02000005">
    <property type="protein sequence ID" value="KAH9506263.1"/>
    <property type="molecule type" value="Genomic_DNA"/>
</dbReference>
<dbReference type="InterPro" id="IPR043502">
    <property type="entry name" value="DNA/RNA_pol_sf"/>
</dbReference>
<dbReference type="GO" id="GO:0003824">
    <property type="term" value="F:catalytic activity"/>
    <property type="evidence" value="ECO:0007669"/>
    <property type="project" value="InterPro"/>
</dbReference>
<sequence length="1276" mass="144824">MTKIAQINCNKSLSALNQFLSFCDKNKVDIAMITEPPIKNGIPNINSKYRPMYATNPHINNQQNHQHPSNRQIVISQYHTSNPLQTSVSPQVPNNSQVPATQHHTQQISSVQSAPPVQQVSSAGLAPYSDSQISGSQQTVNHSHQTSIHQQTSVTSFQSNSNVQLTSNAQQPPANQQPSNSIPPSIVQPPVRSCIIVFNPKISPLIISSISNSDFIVVEINSFVFASAYSHPVTPIEPTIECLNDLMTYVSNKKLFITGDFNAKSIFWGPSSDDRGEKLLAAVIHHDLTILNDGVRPTFDTVRGNRRLTSFIDLTITTSNVADNISNWSVEDDIHNSDHQPILTTIANNNLRSFVSESTVKWNTNNVNWPDWATEIDKKLTEYAINENNISSIDNEQHLDLTISIFTSAVQQACNKCCSKKIRRCYNPLTLQRYKQEYLVLRQQYRARSRKVKSDAFNNHINGEGPVNCFQKVCRLMKNSGHIITKTIEGASDPVESTTKLVNALFPSDDEENDSDDQKSVRHYINNWLQKNNNISPPPPITMNELHNAIIKFKEGKAPGYDGISPKILKNLWLSFPEILLAIYNTCLKLCYMPYMWKTSVIRIIPKPGKDDYSKANAYRPIGLISTLGKTLERIIAQRISGHLINNGHLSSNQYGFIAGKSTDHAVYNLNRQIESALTTNEYVALISLDIRGAFDHAWHPFIIDQLINYRTPKYLIKMMANYQNDRRICASYGGVTCCKSTNRGVVQGSMLGPLNWNIVINDLLTRNIGPDAVMQAYADDVAIVVSSKCKTFMAIKINNILKIAYDWGIKTKLTFSENKTQIMYISKRINIPTCFPVKMNNIEIKPVDQIKILGVIFNKQLDFRPHMRYAIAKATNVYRLVMNIARKSYGLSPSVLQSIYHSFIEPIVALRQLQKPMAQITTKAYRTAPAVAILAIADFPPLHMFINQRADIVKARVTKEYVHEDSTIAVDIDDLKDMNIEPQVNIIVRQPTAMPPTRIHTKSIITNLGIGTAFIIFRQNNPILIRSYRLPKYCSLQQADLFIIMKAIEWTNTNCSQQTFILTNNIGTVQHINRNDPRKRQRLANHILKIANGNITIAWQRVNYEDTWHHRLKKRAKNTGKNRRRTYDYDLIHMNNVKKYEKKRMLIKWDDAYRSDRFGSNIKILCQHVGNARKFSHVISKFLTQTLTGHGQFGNYLVRFGISNEIECACGFPVQDVKHLLYDCHMTNRLRNDYQTAVRATTDPISIIELTAIFYANIAIFADMHRHSIHHPHLL</sequence>
<protein>
    <recommendedName>
        <fullName evidence="2">Reverse transcriptase domain-containing protein</fullName>
    </recommendedName>
</protein>
<dbReference type="AlphaFoldDB" id="A0A922HVC4"/>